<keyword evidence="2" id="KW-1185">Reference proteome</keyword>
<dbReference type="OrthoDB" id="2087762at2"/>
<organism evidence="1 2">
    <name type="scientific">Lutispora thermophila DSM 19022</name>
    <dbReference type="NCBI Taxonomy" id="1122184"/>
    <lineage>
        <taxon>Bacteria</taxon>
        <taxon>Bacillati</taxon>
        <taxon>Bacillota</taxon>
        <taxon>Clostridia</taxon>
        <taxon>Lutisporales</taxon>
        <taxon>Lutisporaceae</taxon>
        <taxon>Lutispora</taxon>
    </lineage>
</organism>
<sequence>MELTDNQKIEILNSLKVFDYRYSCSGCDYVLVEDNEKNRNEIKKIGLTDEIIDGYVDRDYIDISLIAWNYTNANWWKKDTGFFDQRQKK</sequence>
<gene>
    <name evidence="1" type="ORF">SAMN02745176_02500</name>
</gene>
<protein>
    <submittedName>
        <fullName evidence="1">Uncharacterized protein</fullName>
    </submittedName>
</protein>
<name>A0A1M6GTP0_9FIRM</name>
<dbReference type="Proteomes" id="UP000184442">
    <property type="component" value="Unassembled WGS sequence"/>
</dbReference>
<evidence type="ECO:0000313" key="1">
    <source>
        <dbReference type="EMBL" id="SHJ13335.1"/>
    </source>
</evidence>
<evidence type="ECO:0000313" key="2">
    <source>
        <dbReference type="Proteomes" id="UP000184442"/>
    </source>
</evidence>
<dbReference type="RefSeq" id="WP_073026527.1">
    <property type="nucleotide sequence ID" value="NZ_FQZS01000017.1"/>
</dbReference>
<dbReference type="AlphaFoldDB" id="A0A1M6GTP0"/>
<reference evidence="1 2" key="1">
    <citation type="submission" date="2016-11" db="EMBL/GenBank/DDBJ databases">
        <authorList>
            <person name="Jaros S."/>
            <person name="Januszkiewicz K."/>
            <person name="Wedrychowicz H."/>
        </authorList>
    </citation>
    <scope>NUCLEOTIDE SEQUENCE [LARGE SCALE GENOMIC DNA]</scope>
    <source>
        <strain evidence="1 2">DSM 19022</strain>
    </source>
</reference>
<proteinExistence type="predicted"/>
<accession>A0A1M6GTP0</accession>
<dbReference type="EMBL" id="FQZS01000017">
    <property type="protein sequence ID" value="SHJ13335.1"/>
    <property type="molecule type" value="Genomic_DNA"/>
</dbReference>